<evidence type="ECO:0000313" key="3">
    <source>
        <dbReference type="Proteomes" id="UP000242188"/>
    </source>
</evidence>
<organism evidence="2 3">
    <name type="scientific">Mizuhopecten yessoensis</name>
    <name type="common">Japanese scallop</name>
    <name type="synonym">Patinopecten yessoensis</name>
    <dbReference type="NCBI Taxonomy" id="6573"/>
    <lineage>
        <taxon>Eukaryota</taxon>
        <taxon>Metazoa</taxon>
        <taxon>Spiralia</taxon>
        <taxon>Lophotrochozoa</taxon>
        <taxon>Mollusca</taxon>
        <taxon>Bivalvia</taxon>
        <taxon>Autobranchia</taxon>
        <taxon>Pteriomorphia</taxon>
        <taxon>Pectinida</taxon>
        <taxon>Pectinoidea</taxon>
        <taxon>Pectinidae</taxon>
        <taxon>Mizuhopecten</taxon>
    </lineage>
</organism>
<evidence type="ECO:0000256" key="1">
    <source>
        <dbReference type="SAM" id="MobiDB-lite"/>
    </source>
</evidence>
<dbReference type="AlphaFoldDB" id="A0A210R4T0"/>
<keyword evidence="3" id="KW-1185">Reference proteome</keyword>
<comment type="caution">
    <text evidence="2">The sequence shown here is derived from an EMBL/GenBank/DDBJ whole genome shotgun (WGS) entry which is preliminary data.</text>
</comment>
<feature type="region of interest" description="Disordered" evidence="1">
    <location>
        <begin position="206"/>
        <end position="226"/>
    </location>
</feature>
<proteinExistence type="predicted"/>
<gene>
    <name evidence="2" type="ORF">KP79_PYT06440</name>
</gene>
<evidence type="ECO:0000313" key="2">
    <source>
        <dbReference type="EMBL" id="OWF55914.1"/>
    </source>
</evidence>
<dbReference type="EMBL" id="NEDP02000449">
    <property type="protein sequence ID" value="OWF55914.1"/>
    <property type="molecule type" value="Genomic_DNA"/>
</dbReference>
<protein>
    <submittedName>
        <fullName evidence="2">Uncharacterized protein</fullName>
    </submittedName>
</protein>
<accession>A0A210R4T0</accession>
<sequence>MSRSVPTLSASYSGKSEFTRHKREKVIEGVLKRKELPISVYYRTEASRKRKMLGKQYKSWDYYADNDIDKLYTEVKHSSRSTELPEVFTRAQTGLDYPVNVLRRGKRVAFDVIDAPFYPERLPNITPVTPRSRNSTREKMSAMTIFAKGSPLASPRKETEKDMFPKNINEVFREYWQDDGDTYKISFRQDTRGNYDPNSELHSDYYSVSRVNDEPESKPKTKKLSKRDIRLLSRPKAVTFPSPSYKFNAMMIGTTKTLHEKHHLDDRYYSESIEELVNSGLAYHMGYTSIPLLRKNPSW</sequence>
<dbReference type="Proteomes" id="UP000242188">
    <property type="component" value="Unassembled WGS sequence"/>
</dbReference>
<name>A0A210R4T0_MIZYE</name>
<reference evidence="2 3" key="1">
    <citation type="journal article" date="2017" name="Nat. Ecol. Evol.">
        <title>Scallop genome provides insights into evolution of bilaterian karyotype and development.</title>
        <authorList>
            <person name="Wang S."/>
            <person name="Zhang J."/>
            <person name="Jiao W."/>
            <person name="Li J."/>
            <person name="Xun X."/>
            <person name="Sun Y."/>
            <person name="Guo X."/>
            <person name="Huan P."/>
            <person name="Dong B."/>
            <person name="Zhang L."/>
            <person name="Hu X."/>
            <person name="Sun X."/>
            <person name="Wang J."/>
            <person name="Zhao C."/>
            <person name="Wang Y."/>
            <person name="Wang D."/>
            <person name="Huang X."/>
            <person name="Wang R."/>
            <person name="Lv J."/>
            <person name="Li Y."/>
            <person name="Zhang Z."/>
            <person name="Liu B."/>
            <person name="Lu W."/>
            <person name="Hui Y."/>
            <person name="Liang J."/>
            <person name="Zhou Z."/>
            <person name="Hou R."/>
            <person name="Li X."/>
            <person name="Liu Y."/>
            <person name="Li H."/>
            <person name="Ning X."/>
            <person name="Lin Y."/>
            <person name="Zhao L."/>
            <person name="Xing Q."/>
            <person name="Dou J."/>
            <person name="Li Y."/>
            <person name="Mao J."/>
            <person name="Guo H."/>
            <person name="Dou H."/>
            <person name="Li T."/>
            <person name="Mu C."/>
            <person name="Jiang W."/>
            <person name="Fu Q."/>
            <person name="Fu X."/>
            <person name="Miao Y."/>
            <person name="Liu J."/>
            <person name="Yu Q."/>
            <person name="Li R."/>
            <person name="Liao H."/>
            <person name="Li X."/>
            <person name="Kong Y."/>
            <person name="Jiang Z."/>
            <person name="Chourrout D."/>
            <person name="Li R."/>
            <person name="Bao Z."/>
        </authorList>
    </citation>
    <scope>NUCLEOTIDE SEQUENCE [LARGE SCALE GENOMIC DNA]</scope>
    <source>
        <strain evidence="2 3">PY_sf001</strain>
    </source>
</reference>